<evidence type="ECO:0000256" key="1">
    <source>
        <dbReference type="ARBA" id="ARBA00004651"/>
    </source>
</evidence>
<dbReference type="InterPro" id="IPR018076">
    <property type="entry name" value="T2SS_GspF_dom"/>
</dbReference>
<dbReference type="Proteomes" id="UP000676565">
    <property type="component" value="Unassembled WGS sequence"/>
</dbReference>
<evidence type="ECO:0000313" key="8">
    <source>
        <dbReference type="EMBL" id="MBP3953847.1"/>
    </source>
</evidence>
<keyword evidence="5 6" id="KW-0472">Membrane</keyword>
<dbReference type="EMBL" id="JAGKQQ010000001">
    <property type="protein sequence ID" value="MBP3953847.1"/>
    <property type="molecule type" value="Genomic_DNA"/>
</dbReference>
<keyword evidence="2" id="KW-1003">Cell membrane</keyword>
<comment type="caution">
    <text evidence="8">The sequence shown here is derived from an EMBL/GenBank/DDBJ whole genome shotgun (WGS) entry which is preliminary data.</text>
</comment>
<feature type="transmembrane region" description="Helical" evidence="6">
    <location>
        <begin position="287"/>
        <end position="309"/>
    </location>
</feature>
<evidence type="ECO:0000256" key="2">
    <source>
        <dbReference type="ARBA" id="ARBA00022475"/>
    </source>
</evidence>
<organism evidence="8 9">
    <name type="scientific">Gemmata palustris</name>
    <dbReference type="NCBI Taxonomy" id="2822762"/>
    <lineage>
        <taxon>Bacteria</taxon>
        <taxon>Pseudomonadati</taxon>
        <taxon>Planctomycetota</taxon>
        <taxon>Planctomycetia</taxon>
        <taxon>Gemmatales</taxon>
        <taxon>Gemmataceae</taxon>
        <taxon>Gemmata</taxon>
    </lineage>
</organism>
<name>A0ABS5BK40_9BACT</name>
<evidence type="ECO:0000256" key="4">
    <source>
        <dbReference type="ARBA" id="ARBA00022989"/>
    </source>
</evidence>
<feature type="transmembrane region" description="Helical" evidence="6">
    <location>
        <begin position="111"/>
        <end position="129"/>
    </location>
</feature>
<dbReference type="PANTHER" id="PTHR35007">
    <property type="entry name" value="INTEGRAL MEMBRANE PROTEIN-RELATED"/>
    <property type="match status" value="1"/>
</dbReference>
<evidence type="ECO:0000256" key="5">
    <source>
        <dbReference type="ARBA" id="ARBA00023136"/>
    </source>
</evidence>
<keyword evidence="3 6" id="KW-0812">Transmembrane</keyword>
<evidence type="ECO:0000259" key="7">
    <source>
        <dbReference type="Pfam" id="PF00482"/>
    </source>
</evidence>
<proteinExistence type="predicted"/>
<dbReference type="Pfam" id="PF00482">
    <property type="entry name" value="T2SSF"/>
    <property type="match status" value="1"/>
</dbReference>
<accession>A0ABS5BK40</accession>
<evidence type="ECO:0000313" key="9">
    <source>
        <dbReference type="Proteomes" id="UP000676565"/>
    </source>
</evidence>
<keyword evidence="9" id="KW-1185">Reference proteome</keyword>
<keyword evidence="4 6" id="KW-1133">Transmembrane helix</keyword>
<feature type="transmembrane region" description="Helical" evidence="6">
    <location>
        <begin position="141"/>
        <end position="160"/>
    </location>
</feature>
<evidence type="ECO:0000256" key="3">
    <source>
        <dbReference type="ARBA" id="ARBA00022692"/>
    </source>
</evidence>
<feature type="transmembrane region" description="Helical" evidence="6">
    <location>
        <begin position="12"/>
        <end position="32"/>
    </location>
</feature>
<evidence type="ECO:0000256" key="6">
    <source>
        <dbReference type="SAM" id="Phobius"/>
    </source>
</evidence>
<gene>
    <name evidence="8" type="ORF">J8F10_00845</name>
</gene>
<feature type="domain" description="Type II secretion system protein GspF" evidence="7">
    <location>
        <begin position="176"/>
        <end position="304"/>
    </location>
</feature>
<dbReference type="PANTHER" id="PTHR35007:SF2">
    <property type="entry name" value="PILUS ASSEMBLE PROTEIN"/>
    <property type="match status" value="1"/>
</dbReference>
<protein>
    <submittedName>
        <fullName evidence="8">Type II secretion system F family protein</fullName>
    </submittedName>
</protein>
<dbReference type="RefSeq" id="WP_210651731.1">
    <property type="nucleotide sequence ID" value="NZ_JAGKQQ010000001.1"/>
</dbReference>
<reference evidence="8 9" key="1">
    <citation type="submission" date="2021-04" db="EMBL/GenBank/DDBJ databases">
        <authorList>
            <person name="Ivanova A."/>
        </authorList>
    </citation>
    <scope>NUCLEOTIDE SEQUENCE [LARGE SCALE GENOMIC DNA]</scope>
    <source>
        <strain evidence="8 9">G18</strain>
    </source>
</reference>
<comment type="subcellular location">
    <subcellularLocation>
        <location evidence="1">Cell membrane</location>
        <topology evidence="1">Multi-pass membrane protein</topology>
    </subcellularLocation>
</comment>
<sequence length="320" mass="35301">MELFALLSADDIAPVLVFVAIMAGTFWVLSLISNRNSQAEERLERIGRPKSLVEIEMSQAESQGRFKGLKDAFNNLGGVMEPGTELEKNTIRIKLANAGFRSENAAGVYQGIRVVCLVTFLLPALFFFLLKDGFTVKSIEWTVGLAGIGFYFPQLALWHLRTSRQKEIFLTLPDALDLLVVCVESGLGLDAALRKVTDEMKGHAKTICEEFSLANLQLQMGRPRREVLHDLGVRTGVDDVRSLAAILIQADRFGSSIAQALRVQSDSMRTRRRQLAEEKAAKTAVQLIFPLVLFIFPAIFVVLVGPAAIQIQKNLLSKGG</sequence>